<organism evidence="3">
    <name type="scientific">Schistosoma curassoni</name>
    <dbReference type="NCBI Taxonomy" id="6186"/>
    <lineage>
        <taxon>Eukaryota</taxon>
        <taxon>Metazoa</taxon>
        <taxon>Spiralia</taxon>
        <taxon>Lophotrochozoa</taxon>
        <taxon>Platyhelminthes</taxon>
        <taxon>Trematoda</taxon>
        <taxon>Digenea</taxon>
        <taxon>Strigeidida</taxon>
        <taxon>Schistosomatoidea</taxon>
        <taxon>Schistosomatidae</taxon>
        <taxon>Schistosoma</taxon>
    </lineage>
</organism>
<evidence type="ECO:0000313" key="2">
    <source>
        <dbReference type="Proteomes" id="UP000279833"/>
    </source>
</evidence>
<evidence type="ECO:0000313" key="3">
    <source>
        <dbReference type="WBParaSite" id="SCUD_0001568801-mRNA-1"/>
    </source>
</evidence>
<dbReference type="EMBL" id="UZAK01037868">
    <property type="protein sequence ID" value="VDP59844.1"/>
    <property type="molecule type" value="Genomic_DNA"/>
</dbReference>
<sequence>MKTSEEKHGVQWTAQNQLDDLDFADDLALLSRTHEQMQTKVASVAAASASNRPAQLNSLNIEVADTDPPMDVTKPIIEEINAAGSNSTPAEALKSDIKKAFDGVDRIILMNLRRCKSAKIYRQIFTKDTSGPLAREHQK</sequence>
<keyword evidence="2" id="KW-1185">Reference proteome</keyword>
<reference evidence="1 2" key="2">
    <citation type="submission" date="2018-11" db="EMBL/GenBank/DDBJ databases">
        <authorList>
            <consortium name="Pathogen Informatics"/>
        </authorList>
    </citation>
    <scope>NUCLEOTIDE SEQUENCE [LARGE SCALE GENOMIC DNA]</scope>
    <source>
        <strain evidence="1">Dakar</strain>
        <strain evidence="2">Dakar, Senegal</strain>
    </source>
</reference>
<evidence type="ECO:0000313" key="1">
    <source>
        <dbReference type="EMBL" id="VDP59844.1"/>
    </source>
</evidence>
<name>A0A183KKX2_9TREM</name>
<dbReference type="Proteomes" id="UP000279833">
    <property type="component" value="Unassembled WGS sequence"/>
</dbReference>
<reference evidence="3" key="1">
    <citation type="submission" date="2016-06" db="UniProtKB">
        <authorList>
            <consortium name="WormBaseParasite"/>
        </authorList>
    </citation>
    <scope>IDENTIFICATION</scope>
</reference>
<protein>
    <submittedName>
        <fullName evidence="3">Reverse transcriptase domain-containing protein</fullName>
    </submittedName>
</protein>
<gene>
    <name evidence="1" type="ORF">SCUD_LOCUS15685</name>
</gene>
<accession>A0A183KKX2</accession>
<proteinExistence type="predicted"/>
<dbReference type="AlphaFoldDB" id="A0A183KKX2"/>
<dbReference type="WBParaSite" id="SCUD_0001568801-mRNA-1">
    <property type="protein sequence ID" value="SCUD_0001568801-mRNA-1"/>
    <property type="gene ID" value="SCUD_0001568801"/>
</dbReference>